<evidence type="ECO:0000256" key="1">
    <source>
        <dbReference type="SAM" id="MobiDB-lite"/>
    </source>
</evidence>
<evidence type="ECO:0000313" key="2">
    <source>
        <dbReference type="EMBL" id="GFA43962.1"/>
    </source>
</evidence>
<feature type="region of interest" description="Disordered" evidence="1">
    <location>
        <begin position="121"/>
        <end position="140"/>
    </location>
</feature>
<feature type="compositionally biased region" description="Basic residues" evidence="1">
    <location>
        <begin position="121"/>
        <end position="132"/>
    </location>
</feature>
<reference evidence="2" key="1">
    <citation type="journal article" date="2019" name="Sci. Rep.">
        <title>Draft genome of Tanacetum cinerariifolium, the natural source of mosquito coil.</title>
        <authorList>
            <person name="Yamashiro T."/>
            <person name="Shiraishi A."/>
            <person name="Satake H."/>
            <person name="Nakayama K."/>
        </authorList>
    </citation>
    <scope>NUCLEOTIDE SEQUENCE</scope>
</reference>
<sequence>MVIYNALPRKEYERIFMCNTARNLENFDNHPSRAKVTAIEESNDLTSLSLDELIGNLKVHETIIKKDSKIVEAKVKRKSLAIKAEKESSDEECSTSRSEDEKYSMAVRDFKRFFKRRGKFVRQPRNDKKRRSKEAVTIRT</sequence>
<name>A0A699JNN8_TANCI</name>
<feature type="non-terminal residue" evidence="2">
    <location>
        <position position="140"/>
    </location>
</feature>
<proteinExistence type="predicted"/>
<feature type="region of interest" description="Disordered" evidence="1">
    <location>
        <begin position="83"/>
        <end position="102"/>
    </location>
</feature>
<dbReference type="AlphaFoldDB" id="A0A699JNN8"/>
<comment type="caution">
    <text evidence="2">The sequence shown here is derived from an EMBL/GenBank/DDBJ whole genome shotgun (WGS) entry which is preliminary data.</text>
</comment>
<dbReference type="EMBL" id="BKCJ010424288">
    <property type="protein sequence ID" value="GFA43962.1"/>
    <property type="molecule type" value="Genomic_DNA"/>
</dbReference>
<protein>
    <submittedName>
        <fullName evidence="2">UBN2 domain-containing protein</fullName>
    </submittedName>
</protein>
<gene>
    <name evidence="2" type="ORF">Tci_615934</name>
</gene>
<organism evidence="2">
    <name type="scientific">Tanacetum cinerariifolium</name>
    <name type="common">Dalmatian daisy</name>
    <name type="synonym">Chrysanthemum cinerariifolium</name>
    <dbReference type="NCBI Taxonomy" id="118510"/>
    <lineage>
        <taxon>Eukaryota</taxon>
        <taxon>Viridiplantae</taxon>
        <taxon>Streptophyta</taxon>
        <taxon>Embryophyta</taxon>
        <taxon>Tracheophyta</taxon>
        <taxon>Spermatophyta</taxon>
        <taxon>Magnoliopsida</taxon>
        <taxon>eudicotyledons</taxon>
        <taxon>Gunneridae</taxon>
        <taxon>Pentapetalae</taxon>
        <taxon>asterids</taxon>
        <taxon>campanulids</taxon>
        <taxon>Asterales</taxon>
        <taxon>Asteraceae</taxon>
        <taxon>Asteroideae</taxon>
        <taxon>Anthemideae</taxon>
        <taxon>Anthemidinae</taxon>
        <taxon>Tanacetum</taxon>
    </lineage>
</organism>
<accession>A0A699JNN8</accession>